<gene>
    <name evidence="1" type="ORF">P9871_02</name>
</gene>
<organism evidence="1 2">
    <name type="scientific">Streptococcus phage 9871</name>
    <dbReference type="NCBI Taxonomy" id="1814957"/>
    <lineage>
        <taxon>Viruses</taxon>
        <taxon>Duplodnaviria</taxon>
        <taxon>Heunggongvirae</taxon>
        <taxon>Uroviricota</taxon>
        <taxon>Caudoviricetes</taxon>
        <taxon>Piorkowskivirus</taxon>
        <taxon>Piorkowskivirus pv9871</taxon>
    </lineage>
</organism>
<protein>
    <recommendedName>
        <fullName evidence="3">Homeodomain phBC6A51-type domain-containing protein</fullName>
    </recommendedName>
</protein>
<evidence type="ECO:0008006" key="3">
    <source>
        <dbReference type="Google" id="ProtNLM"/>
    </source>
</evidence>
<dbReference type="Proteomes" id="UP000201354">
    <property type="component" value="Segment"/>
</dbReference>
<dbReference type="EMBL" id="KU678389">
    <property type="protein sequence ID" value="AMQ65696.1"/>
    <property type="molecule type" value="Genomic_DNA"/>
</dbReference>
<accession>A0A191KB93</accession>
<sequence>MSKTVTKPNEYRPTKAEKRLLEALVNPDNMRINVEDLCAVAKISKNTYYAAMKKPGFVKLVNETTLELVKGKVSDVLNASYRYALTEKGFQDRKILLQMAGLLVEKSETTVNGNLNINNPYEGLTEEELRKLASRDG</sequence>
<dbReference type="GeneID" id="29057792"/>
<name>A0A191KB93_9CAUD</name>
<dbReference type="OrthoDB" id="20673at10239"/>
<reference evidence="1 2" key="1">
    <citation type="journal article" date="2016" name="Appl. Environ. Microbiol.">
        <title>Identification and Analysis of a Novel Group of Bacteriophages Infecting the Lactic Acid Bacterium Streptococcus thermophilus.</title>
        <authorList>
            <person name="McDonnell B."/>
            <person name="Mahony J."/>
            <person name="Neve H."/>
            <person name="Hanemaaijer L."/>
            <person name="Noben J.P."/>
            <person name="Kouwen T."/>
            <person name="van Sinderen D."/>
        </authorList>
    </citation>
    <scope>NUCLEOTIDE SEQUENCE [LARGE SCALE GENOMIC DNA]</scope>
</reference>
<keyword evidence="2" id="KW-1185">Reference proteome</keyword>
<evidence type="ECO:0000313" key="2">
    <source>
        <dbReference type="Proteomes" id="UP000201354"/>
    </source>
</evidence>
<evidence type="ECO:0000313" key="1">
    <source>
        <dbReference type="EMBL" id="AMQ65696.1"/>
    </source>
</evidence>
<proteinExistence type="predicted"/>
<dbReference type="KEGG" id="vg:29057792"/>
<dbReference type="RefSeq" id="YP_009286828.1">
    <property type="nucleotide sequence ID" value="NC_031069.1"/>
</dbReference>